<feature type="region of interest" description="Disordered" evidence="1">
    <location>
        <begin position="342"/>
        <end position="362"/>
    </location>
</feature>
<dbReference type="EMBL" id="JAGTXO010000001">
    <property type="protein sequence ID" value="KAG8471037.1"/>
    <property type="molecule type" value="Genomic_DNA"/>
</dbReference>
<protein>
    <recommendedName>
        <fullName evidence="2">RNA ligase domain-containing protein</fullName>
    </recommendedName>
</protein>
<dbReference type="Pfam" id="PF09414">
    <property type="entry name" value="RNA_ligase"/>
    <property type="match status" value="1"/>
</dbReference>
<dbReference type="Gene3D" id="3.30.1490.70">
    <property type="match status" value="1"/>
</dbReference>
<comment type="caution">
    <text evidence="3">The sequence shown here is derived from an EMBL/GenBank/DDBJ whole genome shotgun (WGS) entry which is preliminary data.</text>
</comment>
<dbReference type="OMA" id="FGVSRIW"/>
<evidence type="ECO:0000313" key="4">
    <source>
        <dbReference type="Proteomes" id="UP000751190"/>
    </source>
</evidence>
<dbReference type="OrthoDB" id="10261000at2759"/>
<evidence type="ECO:0000256" key="1">
    <source>
        <dbReference type="SAM" id="MobiDB-lite"/>
    </source>
</evidence>
<evidence type="ECO:0000313" key="3">
    <source>
        <dbReference type="EMBL" id="KAG8471037.1"/>
    </source>
</evidence>
<reference evidence="3" key="1">
    <citation type="submission" date="2021-05" db="EMBL/GenBank/DDBJ databases">
        <title>The genome of the haptophyte Pavlova lutheri (Diacronema luteri, Pavlovales) - a model for lipid biosynthesis in eukaryotic algae.</title>
        <authorList>
            <person name="Hulatt C.J."/>
            <person name="Posewitz M.C."/>
        </authorList>
    </citation>
    <scope>NUCLEOTIDE SEQUENCE</scope>
    <source>
        <strain evidence="3">NIVA-4/92</strain>
    </source>
</reference>
<accession>A0A8J6CDI2</accession>
<feature type="compositionally biased region" description="Polar residues" evidence="1">
    <location>
        <begin position="351"/>
        <end position="362"/>
    </location>
</feature>
<gene>
    <name evidence="3" type="ORF">KFE25_009458</name>
</gene>
<dbReference type="Proteomes" id="UP000751190">
    <property type="component" value="Unassembled WGS sequence"/>
</dbReference>
<organism evidence="3 4">
    <name type="scientific">Diacronema lutheri</name>
    <name type="common">Unicellular marine alga</name>
    <name type="synonym">Monochrysis lutheri</name>
    <dbReference type="NCBI Taxonomy" id="2081491"/>
    <lineage>
        <taxon>Eukaryota</taxon>
        <taxon>Haptista</taxon>
        <taxon>Haptophyta</taxon>
        <taxon>Pavlovophyceae</taxon>
        <taxon>Pavlovales</taxon>
        <taxon>Pavlovaceae</taxon>
        <taxon>Diacronema</taxon>
    </lineage>
</organism>
<keyword evidence="4" id="KW-1185">Reference proteome</keyword>
<feature type="domain" description="RNA ligase" evidence="2">
    <location>
        <begin position="27"/>
        <end position="222"/>
    </location>
</feature>
<name>A0A8J6CDI2_DIALT</name>
<proteinExistence type="predicted"/>
<dbReference type="AlphaFoldDB" id="A0A8J6CDI2"/>
<dbReference type="InterPro" id="IPR021122">
    <property type="entry name" value="RNA_ligase_dom_REL/Rnl2"/>
</dbReference>
<dbReference type="SUPFAM" id="SSF56091">
    <property type="entry name" value="DNA ligase/mRNA capping enzyme, catalytic domain"/>
    <property type="match status" value="1"/>
</dbReference>
<dbReference type="Gene3D" id="3.30.470.30">
    <property type="entry name" value="DNA ligase/mRNA capping enzyme"/>
    <property type="match status" value="1"/>
</dbReference>
<sequence>MSEHTWRRYPKIPGFLPREAAIDTTAQWVVTEKLHGANFSVLFDGARARFAKRSGVLTDTEDFFSFRSRKLDRRLDLLVKALWNTFAGEVSAITVFGELLGGQYDHADVPAIDGLAPVQCGVWYAPDLVFVAFDVAVSRDDGPQVFLDFALAYERCTSAGFLFAEPLSIGPYGACVSREIHFRSTLPARLGLPKLAEPNLAEGVVIRPMLESRSPAERQLVKRKIPEFSESQYVNGGWKSGRAGGAPTAAECSLEDMLRYELLANVTAQRLANAVSKQGRTDPRDCVACRELLRAFEADVVDALVDDGHLADAAHLPLTLVVELHESAREVVLAHLRELAGGSGDDGQQQATRAHSAQTALV</sequence>
<evidence type="ECO:0000259" key="2">
    <source>
        <dbReference type="Pfam" id="PF09414"/>
    </source>
</evidence>